<keyword evidence="2" id="KW-1185">Reference proteome</keyword>
<protein>
    <submittedName>
        <fullName evidence="1">Adhesion G protein-coupled receptor A3</fullName>
    </submittedName>
</protein>
<organism evidence="1 2">
    <name type="scientific">Saguinus oedipus</name>
    <name type="common">Cotton-top tamarin</name>
    <name type="synonym">Oedipomidas oedipus</name>
    <dbReference type="NCBI Taxonomy" id="9490"/>
    <lineage>
        <taxon>Eukaryota</taxon>
        <taxon>Metazoa</taxon>
        <taxon>Chordata</taxon>
        <taxon>Craniata</taxon>
        <taxon>Vertebrata</taxon>
        <taxon>Euteleostomi</taxon>
        <taxon>Mammalia</taxon>
        <taxon>Eutheria</taxon>
        <taxon>Euarchontoglires</taxon>
        <taxon>Primates</taxon>
        <taxon>Haplorrhini</taxon>
        <taxon>Platyrrhini</taxon>
        <taxon>Cebidae</taxon>
        <taxon>Callitrichinae</taxon>
        <taxon>Saguinus</taxon>
    </lineage>
</organism>
<keyword evidence="1" id="KW-0675">Receptor</keyword>
<dbReference type="Proteomes" id="UP001266305">
    <property type="component" value="Unassembled WGS sequence"/>
</dbReference>
<dbReference type="EMBL" id="JASSZA010000003">
    <property type="protein sequence ID" value="KAK2115562.1"/>
    <property type="molecule type" value="Genomic_DNA"/>
</dbReference>
<proteinExistence type="predicted"/>
<reference evidence="1 2" key="1">
    <citation type="submission" date="2023-05" db="EMBL/GenBank/DDBJ databases">
        <title>B98-5 Cell Line De Novo Hybrid Assembly: An Optical Mapping Approach.</title>
        <authorList>
            <person name="Kananen K."/>
            <person name="Auerbach J.A."/>
            <person name="Kautto E."/>
            <person name="Blachly J.S."/>
        </authorList>
    </citation>
    <scope>NUCLEOTIDE SEQUENCE [LARGE SCALE GENOMIC DNA]</scope>
    <source>
        <strain evidence="1">B95-8</strain>
        <tissue evidence="1">Cell line</tissue>
    </source>
</reference>
<name>A0ABQ9W1P4_SAGOE</name>
<evidence type="ECO:0000313" key="1">
    <source>
        <dbReference type="EMBL" id="KAK2115562.1"/>
    </source>
</evidence>
<comment type="caution">
    <text evidence="1">The sequence shown here is derived from an EMBL/GenBank/DDBJ whole genome shotgun (WGS) entry which is preliminary data.</text>
</comment>
<gene>
    <name evidence="1" type="primary">ADGRA3_3</name>
    <name evidence="1" type="ORF">P7K49_006188</name>
</gene>
<accession>A0ABQ9W1P4</accession>
<feature type="non-terminal residue" evidence="1">
    <location>
        <position position="1"/>
    </location>
</feature>
<feature type="non-terminal residue" evidence="1">
    <location>
        <position position="68"/>
    </location>
</feature>
<evidence type="ECO:0000313" key="2">
    <source>
        <dbReference type="Proteomes" id="UP001266305"/>
    </source>
</evidence>
<sequence>YSPNIALEAYVIKSTGFSGMTCTVFQKVAASDRTGFSDYGRRDPDGNLDKQLSFKCNVSNTFSSLALK</sequence>